<dbReference type="AlphaFoldDB" id="A0A1Z5JUK4"/>
<accession>A0A1Z5JUK4</accession>
<reference evidence="1 2" key="1">
    <citation type="journal article" date="2015" name="Plant Cell">
        <title>Oil accumulation by the oleaginous diatom Fistulifera solaris as revealed by the genome and transcriptome.</title>
        <authorList>
            <person name="Tanaka T."/>
            <person name="Maeda Y."/>
            <person name="Veluchamy A."/>
            <person name="Tanaka M."/>
            <person name="Abida H."/>
            <person name="Marechal E."/>
            <person name="Bowler C."/>
            <person name="Muto M."/>
            <person name="Sunaga Y."/>
            <person name="Tanaka M."/>
            <person name="Yoshino T."/>
            <person name="Taniguchi T."/>
            <person name="Fukuda Y."/>
            <person name="Nemoto M."/>
            <person name="Matsumoto M."/>
            <person name="Wong P.S."/>
            <person name="Aburatani S."/>
            <person name="Fujibuchi W."/>
        </authorList>
    </citation>
    <scope>NUCLEOTIDE SEQUENCE [LARGE SCALE GENOMIC DNA]</scope>
    <source>
        <strain evidence="1 2">JPCC DA0580</strain>
    </source>
</reference>
<proteinExistence type="predicted"/>
<dbReference type="Proteomes" id="UP000198406">
    <property type="component" value="Unassembled WGS sequence"/>
</dbReference>
<dbReference type="CDD" id="cd09272">
    <property type="entry name" value="RNase_HI_RT_Ty1"/>
    <property type="match status" value="1"/>
</dbReference>
<dbReference type="InParanoid" id="A0A1Z5JUK4"/>
<gene>
    <name evidence="1" type="ORF">FisN_10Lu419</name>
</gene>
<evidence type="ECO:0008006" key="3">
    <source>
        <dbReference type="Google" id="ProtNLM"/>
    </source>
</evidence>
<comment type="caution">
    <text evidence="1">The sequence shown here is derived from an EMBL/GenBank/DDBJ whole genome shotgun (WGS) entry which is preliminary data.</text>
</comment>
<keyword evidence="2" id="KW-1185">Reference proteome</keyword>
<evidence type="ECO:0000313" key="2">
    <source>
        <dbReference type="Proteomes" id="UP000198406"/>
    </source>
</evidence>
<protein>
    <recommendedName>
        <fullName evidence="3">Copia protein</fullName>
    </recommendedName>
</protein>
<evidence type="ECO:0000313" key="1">
    <source>
        <dbReference type="EMBL" id="GAX17700.1"/>
    </source>
</evidence>
<sequence length="127" mass="14670">MNKLQTEITLSTTEAEYVCLLQSLRTTLVLLRFFQELQKRVPNLSRDKPIVHCTAFEDNNGAIELSKASRMKPRTKHINIKYHHFRSHIGTTITISKIDTKDQLADIGTKPLIASIFQPLRRRLIGW</sequence>
<dbReference type="EMBL" id="BDSP01000120">
    <property type="protein sequence ID" value="GAX17700.1"/>
    <property type="molecule type" value="Genomic_DNA"/>
</dbReference>
<organism evidence="1 2">
    <name type="scientific">Fistulifera solaris</name>
    <name type="common">Oleaginous diatom</name>
    <dbReference type="NCBI Taxonomy" id="1519565"/>
    <lineage>
        <taxon>Eukaryota</taxon>
        <taxon>Sar</taxon>
        <taxon>Stramenopiles</taxon>
        <taxon>Ochrophyta</taxon>
        <taxon>Bacillariophyta</taxon>
        <taxon>Bacillariophyceae</taxon>
        <taxon>Bacillariophycidae</taxon>
        <taxon>Naviculales</taxon>
        <taxon>Naviculaceae</taxon>
        <taxon>Fistulifera</taxon>
    </lineage>
</organism>
<dbReference type="OrthoDB" id="42576at2759"/>
<name>A0A1Z5JUK4_FISSO</name>